<accession>A0AA88U945</accession>
<dbReference type="SUPFAM" id="SSF51110">
    <property type="entry name" value="alpha-D-mannose-specific plant lectins"/>
    <property type="match status" value="1"/>
</dbReference>
<dbReference type="InterPro" id="IPR000719">
    <property type="entry name" value="Prot_kinase_dom"/>
</dbReference>
<comment type="catalytic activity">
    <reaction evidence="12">
        <text>L-threonyl-[protein] + ATP = O-phospho-L-threonyl-[protein] + ADP + H(+)</text>
        <dbReference type="Rhea" id="RHEA:46608"/>
        <dbReference type="Rhea" id="RHEA-COMP:11060"/>
        <dbReference type="Rhea" id="RHEA-COMP:11605"/>
        <dbReference type="ChEBI" id="CHEBI:15378"/>
        <dbReference type="ChEBI" id="CHEBI:30013"/>
        <dbReference type="ChEBI" id="CHEBI:30616"/>
        <dbReference type="ChEBI" id="CHEBI:61977"/>
        <dbReference type="ChEBI" id="CHEBI:456216"/>
        <dbReference type="EC" id="2.7.11.1"/>
    </reaction>
</comment>
<name>A0AA88U945_9ASTE</name>
<keyword evidence="11" id="KW-0325">Glycoprotein</keyword>
<keyword evidence="7" id="KW-0547">Nucleotide-binding</keyword>
<keyword evidence="17" id="KW-1185">Reference proteome</keyword>
<evidence type="ECO:0000256" key="11">
    <source>
        <dbReference type="ARBA" id="ARBA00023180"/>
    </source>
</evidence>
<dbReference type="EC" id="2.7.11.1" evidence="2"/>
<feature type="domain" description="Protein kinase" evidence="15">
    <location>
        <begin position="21"/>
        <end position="333"/>
    </location>
</feature>
<keyword evidence="14" id="KW-1133">Transmembrane helix</keyword>
<dbReference type="Pfam" id="PF01453">
    <property type="entry name" value="B_lectin"/>
    <property type="match status" value="1"/>
</dbReference>
<keyword evidence="14" id="KW-0812">Transmembrane</keyword>
<dbReference type="Proteomes" id="UP001187471">
    <property type="component" value="Unassembled WGS sequence"/>
</dbReference>
<dbReference type="GO" id="GO:0005524">
    <property type="term" value="F:ATP binding"/>
    <property type="evidence" value="ECO:0007669"/>
    <property type="project" value="UniProtKB-KW"/>
</dbReference>
<evidence type="ECO:0000256" key="12">
    <source>
        <dbReference type="ARBA" id="ARBA00047899"/>
    </source>
</evidence>
<evidence type="ECO:0000256" key="6">
    <source>
        <dbReference type="ARBA" id="ARBA00022729"/>
    </source>
</evidence>
<comment type="subcellular location">
    <subcellularLocation>
        <location evidence="1">Cell membrane</location>
        <topology evidence="1">Single-pass type I membrane protein</topology>
    </subcellularLocation>
</comment>
<dbReference type="Gene3D" id="3.30.200.20">
    <property type="entry name" value="Phosphorylase Kinase, domain 1"/>
    <property type="match status" value="1"/>
</dbReference>
<dbReference type="SUPFAM" id="SSF56112">
    <property type="entry name" value="Protein kinase-like (PK-like)"/>
    <property type="match status" value="1"/>
</dbReference>
<dbReference type="Gene3D" id="1.10.510.10">
    <property type="entry name" value="Transferase(Phosphotransferase) domain 1"/>
    <property type="match status" value="1"/>
</dbReference>
<evidence type="ECO:0000259" key="15">
    <source>
        <dbReference type="PROSITE" id="PS50011"/>
    </source>
</evidence>
<keyword evidence="5" id="KW-0808">Transferase</keyword>
<evidence type="ECO:0000256" key="1">
    <source>
        <dbReference type="ARBA" id="ARBA00004251"/>
    </source>
</evidence>
<dbReference type="InterPro" id="IPR021820">
    <property type="entry name" value="S-locus_recpt_kinase_C"/>
</dbReference>
<organism evidence="16 17">
    <name type="scientific">Escallonia rubra</name>
    <dbReference type="NCBI Taxonomy" id="112253"/>
    <lineage>
        <taxon>Eukaryota</taxon>
        <taxon>Viridiplantae</taxon>
        <taxon>Streptophyta</taxon>
        <taxon>Embryophyta</taxon>
        <taxon>Tracheophyta</taxon>
        <taxon>Spermatophyta</taxon>
        <taxon>Magnoliopsida</taxon>
        <taxon>eudicotyledons</taxon>
        <taxon>Gunneridae</taxon>
        <taxon>Pentapetalae</taxon>
        <taxon>asterids</taxon>
        <taxon>campanulids</taxon>
        <taxon>Escalloniales</taxon>
        <taxon>Escalloniaceae</taxon>
        <taxon>Escallonia</taxon>
    </lineage>
</organism>
<evidence type="ECO:0000256" key="2">
    <source>
        <dbReference type="ARBA" id="ARBA00012513"/>
    </source>
</evidence>
<keyword evidence="8" id="KW-0418">Kinase</keyword>
<evidence type="ECO:0000256" key="3">
    <source>
        <dbReference type="ARBA" id="ARBA00022475"/>
    </source>
</evidence>
<dbReference type="InterPro" id="IPR011009">
    <property type="entry name" value="Kinase-like_dom_sf"/>
</dbReference>
<keyword evidence="4" id="KW-0723">Serine/threonine-protein kinase</keyword>
<keyword evidence="3" id="KW-1003">Cell membrane</keyword>
<dbReference type="AlphaFoldDB" id="A0AA88U945"/>
<evidence type="ECO:0000256" key="14">
    <source>
        <dbReference type="SAM" id="Phobius"/>
    </source>
</evidence>
<comment type="catalytic activity">
    <reaction evidence="13">
        <text>L-seryl-[protein] + ATP = O-phospho-L-seryl-[protein] + ADP + H(+)</text>
        <dbReference type="Rhea" id="RHEA:17989"/>
        <dbReference type="Rhea" id="RHEA-COMP:9863"/>
        <dbReference type="Rhea" id="RHEA-COMP:11604"/>
        <dbReference type="ChEBI" id="CHEBI:15378"/>
        <dbReference type="ChEBI" id="CHEBI:29999"/>
        <dbReference type="ChEBI" id="CHEBI:30616"/>
        <dbReference type="ChEBI" id="CHEBI:83421"/>
        <dbReference type="ChEBI" id="CHEBI:456216"/>
        <dbReference type="EC" id="2.7.11.1"/>
    </reaction>
</comment>
<feature type="transmembrane region" description="Helical" evidence="14">
    <location>
        <begin position="13"/>
        <end position="36"/>
    </location>
</feature>
<keyword evidence="9" id="KW-0067">ATP-binding</keyword>
<keyword evidence="10" id="KW-1015">Disulfide bond</keyword>
<comment type="caution">
    <text evidence="16">The sequence shown here is derived from an EMBL/GenBank/DDBJ whole genome shotgun (WGS) entry which is preliminary data.</text>
</comment>
<dbReference type="EMBL" id="JAVXUO010002187">
    <property type="protein sequence ID" value="KAK2975480.1"/>
    <property type="molecule type" value="Genomic_DNA"/>
</dbReference>
<proteinExistence type="predicted"/>
<dbReference type="FunFam" id="1.10.510.10:FF:000060">
    <property type="entry name" value="G-type lectin S-receptor-like serine/threonine-protein kinase"/>
    <property type="match status" value="1"/>
</dbReference>
<evidence type="ECO:0000256" key="8">
    <source>
        <dbReference type="ARBA" id="ARBA00022777"/>
    </source>
</evidence>
<dbReference type="InterPro" id="IPR001245">
    <property type="entry name" value="Ser-Thr/Tyr_kinase_cat_dom"/>
</dbReference>
<dbReference type="InterPro" id="IPR036426">
    <property type="entry name" value="Bulb-type_lectin_dom_sf"/>
</dbReference>
<protein>
    <recommendedName>
        <fullName evidence="2">non-specific serine/threonine protein kinase</fullName>
        <ecNumber evidence="2">2.7.11.1</ecNumber>
    </recommendedName>
</protein>
<evidence type="ECO:0000256" key="10">
    <source>
        <dbReference type="ARBA" id="ARBA00023157"/>
    </source>
</evidence>
<evidence type="ECO:0000256" key="4">
    <source>
        <dbReference type="ARBA" id="ARBA00022527"/>
    </source>
</evidence>
<dbReference type="PANTHER" id="PTHR27002">
    <property type="entry name" value="RECEPTOR-LIKE SERINE/THREONINE-PROTEIN KINASE SD1-8"/>
    <property type="match status" value="1"/>
</dbReference>
<evidence type="ECO:0000256" key="7">
    <source>
        <dbReference type="ARBA" id="ARBA00022741"/>
    </source>
</evidence>
<dbReference type="Pfam" id="PF07714">
    <property type="entry name" value="PK_Tyr_Ser-Thr"/>
    <property type="match status" value="1"/>
</dbReference>
<evidence type="ECO:0000256" key="5">
    <source>
        <dbReference type="ARBA" id="ARBA00022679"/>
    </source>
</evidence>
<dbReference type="PROSITE" id="PS50011">
    <property type="entry name" value="PROTEIN_KINASE_DOM"/>
    <property type="match status" value="1"/>
</dbReference>
<evidence type="ECO:0000256" key="13">
    <source>
        <dbReference type="ARBA" id="ARBA00048679"/>
    </source>
</evidence>
<dbReference type="GO" id="GO:0005886">
    <property type="term" value="C:plasma membrane"/>
    <property type="evidence" value="ECO:0007669"/>
    <property type="project" value="UniProtKB-SubCell"/>
</dbReference>
<dbReference type="PANTHER" id="PTHR27002:SF548">
    <property type="entry name" value="RECEPTOR-LIKE SERINE_THREONINE-PROTEIN KINASE"/>
    <property type="match status" value="1"/>
</dbReference>
<dbReference type="FunFam" id="3.30.200.20:FF:000924">
    <property type="entry name" value="Uncharacterized protein"/>
    <property type="match status" value="1"/>
</dbReference>
<dbReference type="GO" id="GO:0004674">
    <property type="term" value="F:protein serine/threonine kinase activity"/>
    <property type="evidence" value="ECO:0007669"/>
    <property type="project" value="UniProtKB-KW"/>
</dbReference>
<reference evidence="16" key="1">
    <citation type="submission" date="2022-12" db="EMBL/GenBank/DDBJ databases">
        <title>Draft genome assemblies for two species of Escallonia (Escalloniales).</title>
        <authorList>
            <person name="Chanderbali A."/>
            <person name="Dervinis C."/>
            <person name="Anghel I."/>
            <person name="Soltis D."/>
            <person name="Soltis P."/>
            <person name="Zapata F."/>
        </authorList>
    </citation>
    <scope>NUCLEOTIDE SEQUENCE</scope>
    <source>
        <strain evidence="16">UCBG92.1500</strain>
        <tissue evidence="16">Leaf</tissue>
    </source>
</reference>
<gene>
    <name evidence="16" type="ORF">RJ640_001425</name>
</gene>
<evidence type="ECO:0000313" key="16">
    <source>
        <dbReference type="EMBL" id="KAK2975480.1"/>
    </source>
</evidence>
<dbReference type="Pfam" id="PF11883">
    <property type="entry name" value="DUF3403"/>
    <property type="match status" value="1"/>
</dbReference>
<evidence type="ECO:0000256" key="9">
    <source>
        <dbReference type="ARBA" id="ARBA00022840"/>
    </source>
</evidence>
<keyword evidence="14" id="KW-0472">Membrane</keyword>
<dbReference type="InterPro" id="IPR001480">
    <property type="entry name" value="Bulb-type_lectin_dom"/>
</dbReference>
<keyword evidence="6" id="KW-0732">Signal</keyword>
<evidence type="ECO:0000313" key="17">
    <source>
        <dbReference type="Proteomes" id="UP001187471"/>
    </source>
</evidence>
<sequence length="689" mass="78095">MKIENGTCSGSKYWIWILLVLAVILLLLIMSFLCCLRKRKIRLKGEEKMREQDHYYQGNLHDGQEIAIKRLSRTSGQGLVEFKNELTLIFKLQHTNLVRLLGCCIHEDETMLVHEYMPNKSLDFFLFDQSKREFLDWGKRLNIIEGVAQGLLYLHKYSRMRIIHRNLKASNILLDENMNPKISDFGLARIFEQNETAARTKRVVGTYGYMAPEYAMEGNFSVKSDVFSFGVLVLEIVSGRRNSSFYHHDRLVNLIGYAWDLWKEGNALKLQDPAAGDVCVNQLLKTIHVGLLCVQESATDRPTMSVVSSMLSSDTMQLPAPKQPAFFTGRTWLKSTPDESKSNEISANNVSITEMEPRYHHKAGAVTTIRAGDELNSTSQLVSESGNFTLSFFTIPATNYTYLGIWYTKDKQARKVRIANPNAPLVNNTGAVKIDNVTGRVLWESFDYPCNVLFPGMKLGYNLTSGRNWTLTSWLSDDIAASGAFTLSWEATSESKELVMSRRSELYWTSGSLYNQTFKFMGALNSPFNQYSYRLSDMYSDEVKYFSFNAVDGNTPMWTLTPDGQIEDGDSSFYIKPFEFCYGYQSDDGCLADSDLPVCRSQGDKFEEKNGDFEPGQITITYDDNSTLSLSVCMERGWISCDCVGFASNSNGTGCNIHPTVSLESMSVVLRCRNMCWFRKIHPTVSFTV</sequence>